<name>A0A0V0WGF0_TRIPS</name>
<organism evidence="1 2">
    <name type="scientific">Trichinella pseudospiralis</name>
    <name type="common">Parasitic roundworm</name>
    <dbReference type="NCBI Taxonomy" id="6337"/>
    <lineage>
        <taxon>Eukaryota</taxon>
        <taxon>Metazoa</taxon>
        <taxon>Ecdysozoa</taxon>
        <taxon>Nematoda</taxon>
        <taxon>Enoplea</taxon>
        <taxon>Dorylaimia</taxon>
        <taxon>Trichinellida</taxon>
        <taxon>Trichinellidae</taxon>
        <taxon>Trichinella</taxon>
    </lineage>
</organism>
<gene>
    <name evidence="1" type="ORF">T4E_3756</name>
</gene>
<dbReference type="AlphaFoldDB" id="A0A0V0WGF0"/>
<proteinExistence type="predicted"/>
<dbReference type="EMBL" id="JYDU01001045">
    <property type="protein sequence ID" value="KRX74243.1"/>
    <property type="molecule type" value="Genomic_DNA"/>
</dbReference>
<comment type="caution">
    <text evidence="1">The sequence shown here is derived from an EMBL/GenBank/DDBJ whole genome shotgun (WGS) entry which is preliminary data.</text>
</comment>
<evidence type="ECO:0000313" key="2">
    <source>
        <dbReference type="Proteomes" id="UP000054815"/>
    </source>
</evidence>
<reference evidence="1 2" key="1">
    <citation type="submission" date="2015-01" db="EMBL/GenBank/DDBJ databases">
        <title>Evolution of Trichinella species and genotypes.</title>
        <authorList>
            <person name="Korhonen P.K."/>
            <person name="Edoardo P."/>
            <person name="Giuseppe L.R."/>
            <person name="Gasser R.B."/>
        </authorList>
    </citation>
    <scope>NUCLEOTIDE SEQUENCE [LARGE SCALE GENOMIC DNA]</scope>
    <source>
        <strain evidence="1">ISS141</strain>
    </source>
</reference>
<accession>A0A0V0WGF0</accession>
<sequence length="43" mass="4859">MDTDPDTVTLLNAAMPIMLCTKLKSSGSDYYHFNLDWISPVRP</sequence>
<dbReference type="Proteomes" id="UP000054815">
    <property type="component" value="Unassembled WGS sequence"/>
</dbReference>
<evidence type="ECO:0000313" key="1">
    <source>
        <dbReference type="EMBL" id="KRX74243.1"/>
    </source>
</evidence>
<protein>
    <submittedName>
        <fullName evidence="1">Uncharacterized protein</fullName>
    </submittedName>
</protein>